<dbReference type="PROSITE" id="PS51318">
    <property type="entry name" value="TAT"/>
    <property type="match status" value="1"/>
</dbReference>
<dbReference type="AlphaFoldDB" id="A0ABD6ACE4"/>
<accession>A0ABD6ACE4</accession>
<feature type="region of interest" description="Disordered" evidence="1">
    <location>
        <begin position="137"/>
        <end position="170"/>
    </location>
</feature>
<keyword evidence="3" id="KW-1185">Reference proteome</keyword>
<dbReference type="RefSeq" id="WP_276302847.1">
    <property type="nucleotide sequence ID" value="NZ_CP119992.1"/>
</dbReference>
<evidence type="ECO:0000256" key="1">
    <source>
        <dbReference type="SAM" id="MobiDB-lite"/>
    </source>
</evidence>
<evidence type="ECO:0000313" key="2">
    <source>
        <dbReference type="EMBL" id="MFC7317917.1"/>
    </source>
</evidence>
<dbReference type="InterPro" id="IPR019546">
    <property type="entry name" value="TAT_signal_bac_arc"/>
</dbReference>
<dbReference type="InterPro" id="IPR006311">
    <property type="entry name" value="TAT_signal"/>
</dbReference>
<dbReference type="EMBL" id="JBHTBF010000002">
    <property type="protein sequence ID" value="MFC7317917.1"/>
    <property type="molecule type" value="Genomic_DNA"/>
</dbReference>
<proteinExistence type="predicted"/>
<dbReference type="Proteomes" id="UP001596547">
    <property type="component" value="Unassembled WGS sequence"/>
</dbReference>
<sequence>MSDEPTETVFDEPSRRSFMKKGALATGAAMVGLSGTGSVAAQPDESGQQFKALMYANDFHPNQQFRFVSGVIDYAPEEIDIALFSDFNTRLIEYVSTGETVPFFPAQSAEAEMNTVYDLSDSFALFENNEDGVINVSYSPTEDQTVGGGGGNQTGGNDTSTNNTSTNNTS</sequence>
<dbReference type="NCBIfam" id="TIGR01409">
    <property type="entry name" value="TAT_signal_seq"/>
    <property type="match status" value="1"/>
</dbReference>
<gene>
    <name evidence="2" type="ORF">ACFQPE_14110</name>
</gene>
<comment type="caution">
    <text evidence="2">The sequence shown here is derived from an EMBL/GenBank/DDBJ whole genome shotgun (WGS) entry which is preliminary data.</text>
</comment>
<dbReference type="GeneID" id="79315400"/>
<reference evidence="2 3" key="1">
    <citation type="journal article" date="2019" name="Int. J. Syst. Evol. Microbiol.">
        <title>The Global Catalogue of Microorganisms (GCM) 10K type strain sequencing project: providing services to taxonomists for standard genome sequencing and annotation.</title>
        <authorList>
            <consortium name="The Broad Institute Genomics Platform"/>
            <consortium name="The Broad Institute Genome Sequencing Center for Infectious Disease"/>
            <person name="Wu L."/>
            <person name="Ma J."/>
        </authorList>
    </citation>
    <scope>NUCLEOTIDE SEQUENCE [LARGE SCALE GENOMIC DNA]</scope>
    <source>
        <strain evidence="2 3">PSR21</strain>
    </source>
</reference>
<evidence type="ECO:0000313" key="3">
    <source>
        <dbReference type="Proteomes" id="UP001596547"/>
    </source>
</evidence>
<feature type="compositionally biased region" description="Low complexity" evidence="1">
    <location>
        <begin position="155"/>
        <end position="170"/>
    </location>
</feature>
<protein>
    <submittedName>
        <fullName evidence="2">Twin-arginine translocation signal domain-containing protein</fullName>
    </submittedName>
</protein>
<organism evidence="2 3">
    <name type="scientific">Halomarina halobia</name>
    <dbReference type="NCBI Taxonomy" id="3033386"/>
    <lineage>
        <taxon>Archaea</taxon>
        <taxon>Methanobacteriati</taxon>
        <taxon>Methanobacteriota</taxon>
        <taxon>Stenosarchaea group</taxon>
        <taxon>Halobacteria</taxon>
        <taxon>Halobacteriales</taxon>
        <taxon>Natronomonadaceae</taxon>
        <taxon>Halomarina</taxon>
    </lineage>
</organism>
<name>A0ABD6ACE4_9EURY</name>